<keyword evidence="2" id="KW-1185">Reference proteome</keyword>
<evidence type="ECO:0000313" key="1">
    <source>
        <dbReference type="EMBL" id="SDJ53076.1"/>
    </source>
</evidence>
<dbReference type="EMBL" id="FNEV01000006">
    <property type="protein sequence ID" value="SDJ53076.1"/>
    <property type="molecule type" value="Genomic_DNA"/>
</dbReference>
<accession>A0A1G8UGV7</accession>
<name>A0A1G8UGV7_9BACI</name>
<evidence type="ECO:0000313" key="2">
    <source>
        <dbReference type="Proteomes" id="UP000199225"/>
    </source>
</evidence>
<organism evidence="1 2">
    <name type="scientific">Salimicrobium halophilum</name>
    <dbReference type="NCBI Taxonomy" id="86666"/>
    <lineage>
        <taxon>Bacteria</taxon>
        <taxon>Bacillati</taxon>
        <taxon>Bacillota</taxon>
        <taxon>Bacilli</taxon>
        <taxon>Bacillales</taxon>
        <taxon>Bacillaceae</taxon>
        <taxon>Salimicrobium</taxon>
    </lineage>
</organism>
<proteinExistence type="predicted"/>
<reference evidence="2" key="1">
    <citation type="submission" date="2016-10" db="EMBL/GenBank/DDBJ databases">
        <authorList>
            <person name="Varghese N."/>
            <person name="Submissions S."/>
        </authorList>
    </citation>
    <scope>NUCLEOTIDE SEQUENCE [LARGE SCALE GENOMIC DNA]</scope>
    <source>
        <strain evidence="2">DSM 4771</strain>
    </source>
</reference>
<dbReference type="Proteomes" id="UP000199225">
    <property type="component" value="Unassembled WGS sequence"/>
</dbReference>
<protein>
    <submittedName>
        <fullName evidence="1">Uncharacterized protein</fullName>
    </submittedName>
</protein>
<dbReference type="AlphaFoldDB" id="A0A1G8UGV7"/>
<dbReference type="OrthoDB" id="2680439at2"/>
<gene>
    <name evidence="1" type="ORF">SAMN04490247_2260</name>
</gene>
<sequence length="61" mass="7395">MAQLTNVQAFKELFSLIDYYSENRDQPADPDFDFFEHVKNYCDQLDLDYEEFKQVFGLQQF</sequence>
<dbReference type="RefSeq" id="WP_093193973.1">
    <property type="nucleotide sequence ID" value="NZ_FNEV01000006.1"/>
</dbReference>